<feature type="compositionally biased region" description="Acidic residues" evidence="1">
    <location>
        <begin position="1"/>
        <end position="14"/>
    </location>
</feature>
<proteinExistence type="predicted"/>
<gene>
    <name evidence="2" type="ORF">GCM10009549_21070</name>
</gene>
<evidence type="ECO:0000313" key="2">
    <source>
        <dbReference type="EMBL" id="GAA0910815.1"/>
    </source>
</evidence>
<organism evidence="2 3">
    <name type="scientific">Streptomyces thermoalcalitolerans</name>
    <dbReference type="NCBI Taxonomy" id="65605"/>
    <lineage>
        <taxon>Bacteria</taxon>
        <taxon>Bacillati</taxon>
        <taxon>Actinomycetota</taxon>
        <taxon>Actinomycetes</taxon>
        <taxon>Kitasatosporales</taxon>
        <taxon>Streptomycetaceae</taxon>
        <taxon>Streptomyces</taxon>
    </lineage>
</organism>
<sequence length="61" mass="6124">MEEAEADAGVDGGDDVQAGEAVSRSISCPVTARIMPHGADRARVVVKQDTAGAPGGRCGDL</sequence>
<keyword evidence="3" id="KW-1185">Reference proteome</keyword>
<protein>
    <submittedName>
        <fullName evidence="2">Uncharacterized protein</fullName>
    </submittedName>
</protein>
<evidence type="ECO:0000256" key="1">
    <source>
        <dbReference type="SAM" id="MobiDB-lite"/>
    </source>
</evidence>
<evidence type="ECO:0000313" key="3">
    <source>
        <dbReference type="Proteomes" id="UP001501005"/>
    </source>
</evidence>
<dbReference type="EMBL" id="BAAAHG010000012">
    <property type="protein sequence ID" value="GAA0910815.1"/>
    <property type="molecule type" value="Genomic_DNA"/>
</dbReference>
<name>A0ABN1NL95_9ACTN</name>
<dbReference type="Proteomes" id="UP001501005">
    <property type="component" value="Unassembled WGS sequence"/>
</dbReference>
<accession>A0ABN1NL95</accession>
<reference evidence="2 3" key="1">
    <citation type="journal article" date="2019" name="Int. J. Syst. Evol. Microbiol.">
        <title>The Global Catalogue of Microorganisms (GCM) 10K type strain sequencing project: providing services to taxonomists for standard genome sequencing and annotation.</title>
        <authorList>
            <consortium name="The Broad Institute Genomics Platform"/>
            <consortium name="The Broad Institute Genome Sequencing Center for Infectious Disease"/>
            <person name="Wu L."/>
            <person name="Ma J."/>
        </authorList>
    </citation>
    <scope>NUCLEOTIDE SEQUENCE [LARGE SCALE GENOMIC DNA]</scope>
    <source>
        <strain evidence="2 3">JCM 10673</strain>
    </source>
</reference>
<feature type="region of interest" description="Disordered" evidence="1">
    <location>
        <begin position="1"/>
        <end position="22"/>
    </location>
</feature>
<comment type="caution">
    <text evidence="2">The sequence shown here is derived from an EMBL/GenBank/DDBJ whole genome shotgun (WGS) entry which is preliminary data.</text>
</comment>